<organism evidence="2 3">
    <name type="scientific">Suillus subaureus</name>
    <dbReference type="NCBI Taxonomy" id="48587"/>
    <lineage>
        <taxon>Eukaryota</taxon>
        <taxon>Fungi</taxon>
        <taxon>Dikarya</taxon>
        <taxon>Basidiomycota</taxon>
        <taxon>Agaricomycotina</taxon>
        <taxon>Agaricomycetes</taxon>
        <taxon>Agaricomycetidae</taxon>
        <taxon>Boletales</taxon>
        <taxon>Suillineae</taxon>
        <taxon>Suillaceae</taxon>
        <taxon>Suillus</taxon>
    </lineage>
</organism>
<feature type="compositionally biased region" description="Basic and acidic residues" evidence="1">
    <location>
        <begin position="122"/>
        <end position="132"/>
    </location>
</feature>
<name>A0A9P7EHX2_9AGAM</name>
<feature type="region of interest" description="Disordered" evidence="1">
    <location>
        <begin position="82"/>
        <end position="137"/>
    </location>
</feature>
<dbReference type="EMBL" id="JABBWG010000006">
    <property type="protein sequence ID" value="KAG1821819.1"/>
    <property type="molecule type" value="Genomic_DNA"/>
</dbReference>
<dbReference type="Proteomes" id="UP000807769">
    <property type="component" value="Unassembled WGS sequence"/>
</dbReference>
<evidence type="ECO:0000313" key="2">
    <source>
        <dbReference type="EMBL" id="KAG1821819.1"/>
    </source>
</evidence>
<protein>
    <submittedName>
        <fullName evidence="2">Uncharacterized protein</fullName>
    </submittedName>
</protein>
<evidence type="ECO:0000256" key="1">
    <source>
        <dbReference type="SAM" id="MobiDB-lite"/>
    </source>
</evidence>
<proteinExistence type="predicted"/>
<accession>A0A9P7EHX2</accession>
<dbReference type="GeneID" id="64626565"/>
<evidence type="ECO:0000313" key="3">
    <source>
        <dbReference type="Proteomes" id="UP000807769"/>
    </source>
</evidence>
<feature type="compositionally biased region" description="Polar residues" evidence="1">
    <location>
        <begin position="82"/>
        <end position="100"/>
    </location>
</feature>
<comment type="caution">
    <text evidence="2">The sequence shown here is derived from an EMBL/GenBank/DDBJ whole genome shotgun (WGS) entry which is preliminary data.</text>
</comment>
<reference evidence="2" key="1">
    <citation type="journal article" date="2020" name="New Phytol.">
        <title>Comparative genomics reveals dynamic genome evolution in host specialist ectomycorrhizal fungi.</title>
        <authorList>
            <person name="Lofgren L.A."/>
            <person name="Nguyen N.H."/>
            <person name="Vilgalys R."/>
            <person name="Ruytinx J."/>
            <person name="Liao H.L."/>
            <person name="Branco S."/>
            <person name="Kuo A."/>
            <person name="LaButti K."/>
            <person name="Lipzen A."/>
            <person name="Andreopoulos W."/>
            <person name="Pangilinan J."/>
            <person name="Riley R."/>
            <person name="Hundley H."/>
            <person name="Na H."/>
            <person name="Barry K."/>
            <person name="Grigoriev I.V."/>
            <person name="Stajich J.E."/>
            <person name="Kennedy P.G."/>
        </authorList>
    </citation>
    <scope>NUCLEOTIDE SEQUENCE</scope>
    <source>
        <strain evidence="2">MN1</strain>
    </source>
</reference>
<dbReference type="RefSeq" id="XP_041196559.1">
    <property type="nucleotide sequence ID" value="XM_041332548.1"/>
</dbReference>
<keyword evidence="3" id="KW-1185">Reference proteome</keyword>
<gene>
    <name evidence="2" type="ORF">BJ212DRAFT_1297129</name>
</gene>
<dbReference type="OrthoDB" id="2855464at2759"/>
<dbReference type="AlphaFoldDB" id="A0A9P7EHX2"/>
<sequence>MQKSTTSSPATTDSTENDCVASQYNTRHKTPARTYTIHCGRHGCPAVFVYGNGTDWLTVNCLVDAHYPVCTGQFHGLTPSYSASNTHRSQLTSNPPQFTPESWDVDNSNRDNEVIVGPSKQRQKEDKRKGDLENDEYTEDVQPTSVWCRGCQKAISLDKRSRYYPGLWVKHRGKCPGILKMEKDKLALMRRDWIYSSNPESGAGSFDMRDQDWEGEEDKVMGSRILARYEGWSSEVGSYILWYNLPSMFLPSDKITRSVEDNDLLSAIKLKHGIMVIRVDTWLSISTHDTVIEQPACQLTLGSSPTTTVNPTVFALDEATATTRPTVLQSFTI</sequence>